<keyword evidence="2" id="KW-1185">Reference proteome</keyword>
<dbReference type="InterPro" id="IPR021078">
    <property type="entry name" value="Membrane-integrating_Mistic"/>
</dbReference>
<evidence type="ECO:0000313" key="1">
    <source>
        <dbReference type="EMBL" id="SDP95741.1"/>
    </source>
</evidence>
<dbReference type="EMBL" id="FNJU01000019">
    <property type="protein sequence ID" value="SDP95741.1"/>
    <property type="molecule type" value="Genomic_DNA"/>
</dbReference>
<dbReference type="OrthoDB" id="2898399at2"/>
<proteinExistence type="predicted"/>
<dbReference type="InterPro" id="IPR038193">
    <property type="entry name" value="Mistic_sf"/>
</dbReference>
<dbReference type="Gene3D" id="1.10.220.90">
    <property type="entry name" value="Mistic"/>
    <property type="match status" value="1"/>
</dbReference>
<reference evidence="2" key="1">
    <citation type="submission" date="2016-10" db="EMBL/GenBank/DDBJ databases">
        <authorList>
            <person name="Varghese N."/>
            <person name="Submissions S."/>
        </authorList>
    </citation>
    <scope>NUCLEOTIDE SEQUENCE [LARGE SCALE GENOMIC DNA]</scope>
    <source>
        <strain evidence="2">IBRC-M10078</strain>
    </source>
</reference>
<dbReference type="Pfam" id="PF11458">
    <property type="entry name" value="Mistic"/>
    <property type="match status" value="1"/>
</dbReference>
<protein>
    <submittedName>
        <fullName evidence="1">Membrane-integrating protein Mistic</fullName>
    </submittedName>
</protein>
<accession>A0A1H0WYF5</accession>
<dbReference type="Proteomes" id="UP000199159">
    <property type="component" value="Unassembled WGS sequence"/>
</dbReference>
<evidence type="ECO:0000313" key="2">
    <source>
        <dbReference type="Proteomes" id="UP000199159"/>
    </source>
</evidence>
<dbReference type="STRING" id="930152.SAMN05216565_11937"/>
<organism evidence="1 2">
    <name type="scientific">Litchfieldia salsa</name>
    <dbReference type="NCBI Taxonomy" id="930152"/>
    <lineage>
        <taxon>Bacteria</taxon>
        <taxon>Bacillati</taxon>
        <taxon>Bacillota</taxon>
        <taxon>Bacilli</taxon>
        <taxon>Bacillales</taxon>
        <taxon>Bacillaceae</taxon>
        <taxon>Litchfieldia</taxon>
    </lineage>
</organism>
<dbReference type="RefSeq" id="WP_090859445.1">
    <property type="nucleotide sequence ID" value="NZ_FNJU01000019.1"/>
</dbReference>
<name>A0A1H0WYF5_9BACI</name>
<dbReference type="AlphaFoldDB" id="A0A1H0WYF5"/>
<gene>
    <name evidence="1" type="ORF">SAMN05216565_11937</name>
</gene>
<sequence>MKLSAEEKKTLSSAIDKLNEGLDEIIALYNEAEEDRPFIQFEPVVMESIEKAKETFGEEEISRRINTIIKEVFSFLPTTEKSTEESE</sequence>